<dbReference type="EMBL" id="LR796263">
    <property type="protein sequence ID" value="CAB4132256.1"/>
    <property type="molecule type" value="Genomic_DNA"/>
</dbReference>
<evidence type="ECO:0000313" key="1">
    <source>
        <dbReference type="EMBL" id="CAB4132256.1"/>
    </source>
</evidence>
<organism evidence="1">
    <name type="scientific">uncultured Caudovirales phage</name>
    <dbReference type="NCBI Taxonomy" id="2100421"/>
    <lineage>
        <taxon>Viruses</taxon>
        <taxon>Duplodnaviria</taxon>
        <taxon>Heunggongvirae</taxon>
        <taxon>Uroviricota</taxon>
        <taxon>Caudoviricetes</taxon>
        <taxon>Peduoviridae</taxon>
        <taxon>Maltschvirus</taxon>
        <taxon>Maltschvirus maltsch</taxon>
    </lineage>
</organism>
<sequence length="147" mass="15969">MKQGWGQTVLTLLVRRKMPNQYLPGVIAIPSSLLITNITQSSPMIVSVEIGNPSTEANTYIVGMAIRLFVPRSYGMYQANNLVGTITAINGFDFTLNLDSSLFDAFVVPSGVTIEQPASIAPFGSRNLQYDNGTRLVPFQSLNNIGN</sequence>
<reference evidence="1" key="1">
    <citation type="submission" date="2020-04" db="EMBL/GenBank/DDBJ databases">
        <authorList>
            <person name="Chiriac C."/>
            <person name="Salcher M."/>
            <person name="Ghai R."/>
            <person name="Kavagutti S V."/>
        </authorList>
    </citation>
    <scope>NUCLEOTIDE SEQUENCE</scope>
</reference>
<accession>A0A6J5LGL1</accession>
<gene>
    <name evidence="1" type="ORF">UFOVP256_5</name>
</gene>
<proteinExistence type="predicted"/>
<protein>
    <submittedName>
        <fullName evidence="1">Uncharacterized protein</fullName>
    </submittedName>
</protein>
<name>A0A6J5LGL1_9CAUD</name>